<dbReference type="CDD" id="cd05403">
    <property type="entry name" value="NT_KNTase_like"/>
    <property type="match status" value="1"/>
</dbReference>
<dbReference type="SUPFAM" id="SSF81301">
    <property type="entry name" value="Nucleotidyltransferase"/>
    <property type="match status" value="1"/>
</dbReference>
<evidence type="ECO:0000313" key="2">
    <source>
        <dbReference type="EMBL" id="QDA30910.1"/>
    </source>
</evidence>
<keyword evidence="2" id="KW-0808">Transferase</keyword>
<dbReference type="RefSeq" id="WP_139680275.1">
    <property type="nucleotide sequence ID" value="NZ_CP040846.1"/>
</dbReference>
<accession>A0A4Y5SLR8</accession>
<dbReference type="Proteomes" id="UP000306007">
    <property type="component" value="Chromosome"/>
</dbReference>
<proteinExistence type="predicted"/>
<dbReference type="InterPro" id="IPR052548">
    <property type="entry name" value="Type_VII_TA_antitoxin"/>
</dbReference>
<sequence>MPVIQREELEKILREVKSSLQEILGDDLVEVILFGSYARGEAREDSDVDVLVVVKNWPSVEKLERIGELSAELVLKYGVVFSLIPYVENPKMSSDPLIWNVNTEGVRI</sequence>
<evidence type="ECO:0000313" key="3">
    <source>
        <dbReference type="Proteomes" id="UP000306007"/>
    </source>
</evidence>
<evidence type="ECO:0000259" key="1">
    <source>
        <dbReference type="Pfam" id="PF01909"/>
    </source>
</evidence>
<name>A0A4Y5SLR8_9EURY</name>
<feature type="domain" description="Polymerase nucleotidyl transferase" evidence="1">
    <location>
        <begin position="13"/>
        <end position="83"/>
    </location>
</feature>
<organism evidence="2 3">
    <name type="scientific">Thermococcus indicus</name>
    <dbReference type="NCBI Taxonomy" id="2586643"/>
    <lineage>
        <taxon>Archaea</taxon>
        <taxon>Methanobacteriati</taxon>
        <taxon>Methanobacteriota</taxon>
        <taxon>Thermococci</taxon>
        <taxon>Thermococcales</taxon>
        <taxon>Thermococcaceae</taxon>
        <taxon>Thermococcus</taxon>
    </lineage>
</organism>
<dbReference type="PANTHER" id="PTHR33933">
    <property type="entry name" value="NUCLEOTIDYLTRANSFERASE"/>
    <property type="match status" value="1"/>
</dbReference>
<dbReference type="InterPro" id="IPR002934">
    <property type="entry name" value="Polymerase_NTP_transf_dom"/>
</dbReference>
<dbReference type="GeneID" id="40474292"/>
<dbReference type="InterPro" id="IPR043519">
    <property type="entry name" value="NT_sf"/>
</dbReference>
<dbReference type="AlphaFoldDB" id="A0A4Y5SLR8"/>
<keyword evidence="3" id="KW-1185">Reference proteome</keyword>
<gene>
    <name evidence="2" type="ORF">FH039_03870</name>
</gene>
<dbReference type="EMBL" id="CP040846">
    <property type="protein sequence ID" value="QDA30910.1"/>
    <property type="molecule type" value="Genomic_DNA"/>
</dbReference>
<dbReference type="PANTHER" id="PTHR33933:SF1">
    <property type="entry name" value="PROTEIN ADENYLYLTRANSFERASE MNTA-RELATED"/>
    <property type="match status" value="1"/>
</dbReference>
<dbReference type="Pfam" id="PF01909">
    <property type="entry name" value="NTP_transf_2"/>
    <property type="match status" value="1"/>
</dbReference>
<dbReference type="GO" id="GO:0016779">
    <property type="term" value="F:nucleotidyltransferase activity"/>
    <property type="evidence" value="ECO:0007669"/>
    <property type="project" value="InterPro"/>
</dbReference>
<dbReference type="OrthoDB" id="9287at2157"/>
<dbReference type="KEGG" id="tic:FH039_03870"/>
<protein>
    <submittedName>
        <fullName evidence="2">Nucleotidyltransferase domain-containing protein</fullName>
    </submittedName>
</protein>
<dbReference type="Gene3D" id="3.30.460.10">
    <property type="entry name" value="Beta Polymerase, domain 2"/>
    <property type="match status" value="1"/>
</dbReference>
<reference evidence="2 3" key="1">
    <citation type="submission" date="2019-06" db="EMBL/GenBank/DDBJ databases">
        <title>Thermococcus indicus sp. nov., a Fe(III)-reducing hyperthermophilic archaeon isolated from the Onnuri vent field of the Central Indian Ocean ridge.</title>
        <authorList>
            <person name="Lim J.K."/>
            <person name="Kim Y.J."/>
            <person name="Kwon K.K."/>
        </authorList>
    </citation>
    <scope>NUCLEOTIDE SEQUENCE [LARGE SCALE GENOMIC DNA]</scope>
    <source>
        <strain evidence="2 3">IOH1</strain>
    </source>
</reference>